<feature type="DNA-binding region" description="H-T-H motif" evidence="5">
    <location>
        <begin position="38"/>
        <end position="57"/>
    </location>
</feature>
<dbReference type="PANTHER" id="PTHR30055:SF175">
    <property type="entry name" value="HTH-TYPE TRANSCRIPTIONAL REPRESSOR KSTR2"/>
    <property type="match status" value="1"/>
</dbReference>
<reference evidence="7 8" key="1">
    <citation type="journal article" date="2021" name="Front. Microbiol.">
        <title>Bacterial Transformation of Aromatic Monomers in Softwood Black Liquor.</title>
        <authorList>
            <person name="Navas L.E."/>
            <person name="Dexter G."/>
            <person name="Liu J."/>
            <person name="Levy-Booth D."/>
            <person name="Cho M."/>
            <person name="Jang S.K."/>
            <person name="Mansfield S.D."/>
            <person name="Renneckar S."/>
            <person name="Mohn W.W."/>
            <person name="Eltis L.D."/>
        </authorList>
    </citation>
    <scope>NUCLEOTIDE SEQUENCE [LARGE SCALE GENOMIC DNA]</scope>
    <source>
        <strain evidence="7 8">GD02</strain>
    </source>
</reference>
<dbReference type="SUPFAM" id="SSF48498">
    <property type="entry name" value="Tetracyclin repressor-like, C-terminal domain"/>
    <property type="match status" value="1"/>
</dbReference>
<dbReference type="PANTHER" id="PTHR30055">
    <property type="entry name" value="HTH-TYPE TRANSCRIPTIONAL REGULATOR RUTR"/>
    <property type="match status" value="1"/>
</dbReference>
<accession>A0AA46WWH1</accession>
<evidence type="ECO:0000259" key="6">
    <source>
        <dbReference type="PROSITE" id="PS50977"/>
    </source>
</evidence>
<keyword evidence="3 5" id="KW-0238">DNA-binding</keyword>
<dbReference type="PROSITE" id="PS50977">
    <property type="entry name" value="HTH_TETR_2"/>
    <property type="match status" value="1"/>
</dbReference>
<evidence type="ECO:0000313" key="8">
    <source>
        <dbReference type="Proteomes" id="UP001162740"/>
    </source>
</evidence>
<dbReference type="AlphaFoldDB" id="A0AA46WWH1"/>
<dbReference type="GO" id="GO:0003700">
    <property type="term" value="F:DNA-binding transcription factor activity"/>
    <property type="evidence" value="ECO:0007669"/>
    <property type="project" value="TreeGrafter"/>
</dbReference>
<evidence type="ECO:0000256" key="1">
    <source>
        <dbReference type="ARBA" id="ARBA00022491"/>
    </source>
</evidence>
<sequence>MPRQSRARASAPKKLTKQERLMAAAVRLFSRQGYAGTSVRDLGEALGIRPGSVYAHIDSKHTMLVQLIDSGIDQYLDAVAELPGTPTEQLRHFVEAHVRVVAEDVNRARVVYHQWRHIQPPDRARIVAKRYAYEQRLRDIIDAGIAAGEFAADLDRPTAVRAVLGMVNWCPEWLPSDGSEPSEEVAAGLTGIVLASVRVGHGAHHP</sequence>
<keyword evidence="2" id="KW-0805">Transcription regulation</keyword>
<evidence type="ECO:0000256" key="2">
    <source>
        <dbReference type="ARBA" id="ARBA00023015"/>
    </source>
</evidence>
<keyword evidence="1" id="KW-0678">Repressor</keyword>
<keyword evidence="4" id="KW-0804">Transcription</keyword>
<dbReference type="PRINTS" id="PR00455">
    <property type="entry name" value="HTHTETR"/>
</dbReference>
<gene>
    <name evidence="7" type="ORF">KUM34_003170</name>
</gene>
<dbReference type="Gene3D" id="1.10.357.10">
    <property type="entry name" value="Tetracycline Repressor, domain 2"/>
    <property type="match status" value="1"/>
</dbReference>
<dbReference type="SUPFAM" id="SSF46689">
    <property type="entry name" value="Homeodomain-like"/>
    <property type="match status" value="1"/>
</dbReference>
<dbReference type="InterPro" id="IPR036271">
    <property type="entry name" value="Tet_transcr_reg_TetR-rel_C_sf"/>
</dbReference>
<evidence type="ECO:0000256" key="5">
    <source>
        <dbReference type="PROSITE-ProRule" id="PRU00335"/>
    </source>
</evidence>
<dbReference type="GO" id="GO:0000976">
    <property type="term" value="F:transcription cis-regulatory region binding"/>
    <property type="evidence" value="ECO:0007669"/>
    <property type="project" value="TreeGrafter"/>
</dbReference>
<dbReference type="InterPro" id="IPR009057">
    <property type="entry name" value="Homeodomain-like_sf"/>
</dbReference>
<protein>
    <submittedName>
        <fullName evidence="7">TetR/AcrR family transcriptional regulator</fullName>
    </submittedName>
</protein>
<dbReference type="InterPro" id="IPR041490">
    <property type="entry name" value="KstR2_TetR_C"/>
</dbReference>
<dbReference type="RefSeq" id="WP_229583438.1">
    <property type="nucleotide sequence ID" value="NZ_CP083974.1"/>
</dbReference>
<evidence type="ECO:0000256" key="3">
    <source>
        <dbReference type="ARBA" id="ARBA00023125"/>
    </source>
</evidence>
<dbReference type="InterPro" id="IPR050109">
    <property type="entry name" value="HTH-type_TetR-like_transc_reg"/>
</dbReference>
<dbReference type="Proteomes" id="UP001162740">
    <property type="component" value="Chromosome"/>
</dbReference>
<name>A0AA46WWH1_RHORH</name>
<dbReference type="InterPro" id="IPR001647">
    <property type="entry name" value="HTH_TetR"/>
</dbReference>
<feature type="domain" description="HTH tetR-type" evidence="6">
    <location>
        <begin position="15"/>
        <end position="75"/>
    </location>
</feature>
<dbReference type="Pfam" id="PF17932">
    <property type="entry name" value="TetR_C_24"/>
    <property type="match status" value="1"/>
</dbReference>
<dbReference type="EMBL" id="CP083974">
    <property type="protein sequence ID" value="UZF45709.1"/>
    <property type="molecule type" value="Genomic_DNA"/>
</dbReference>
<organism evidence="7 8">
    <name type="scientific">Rhodococcus rhodochrous</name>
    <dbReference type="NCBI Taxonomy" id="1829"/>
    <lineage>
        <taxon>Bacteria</taxon>
        <taxon>Bacillati</taxon>
        <taxon>Actinomycetota</taxon>
        <taxon>Actinomycetes</taxon>
        <taxon>Mycobacteriales</taxon>
        <taxon>Nocardiaceae</taxon>
        <taxon>Rhodococcus</taxon>
    </lineage>
</organism>
<evidence type="ECO:0000313" key="7">
    <source>
        <dbReference type="EMBL" id="UZF45709.1"/>
    </source>
</evidence>
<dbReference type="Pfam" id="PF00440">
    <property type="entry name" value="TetR_N"/>
    <property type="match status" value="1"/>
</dbReference>
<evidence type="ECO:0000256" key="4">
    <source>
        <dbReference type="ARBA" id="ARBA00023163"/>
    </source>
</evidence>
<proteinExistence type="predicted"/>